<evidence type="ECO:0000313" key="3">
    <source>
        <dbReference type="WBParaSite" id="EN70_7136"/>
    </source>
</evidence>
<organism evidence="2 3">
    <name type="scientific">Loa loa</name>
    <name type="common">Eye worm</name>
    <name type="synonym">Filaria loa</name>
    <dbReference type="NCBI Taxonomy" id="7209"/>
    <lineage>
        <taxon>Eukaryota</taxon>
        <taxon>Metazoa</taxon>
        <taxon>Ecdysozoa</taxon>
        <taxon>Nematoda</taxon>
        <taxon>Chromadorea</taxon>
        <taxon>Rhabditida</taxon>
        <taxon>Spirurina</taxon>
        <taxon>Spiruromorpha</taxon>
        <taxon>Filarioidea</taxon>
        <taxon>Onchocercidae</taxon>
        <taxon>Loa</taxon>
    </lineage>
</organism>
<name>A0A1I7VWS8_LOALO</name>
<dbReference type="Proteomes" id="UP000095285">
    <property type="component" value="Unassembled WGS sequence"/>
</dbReference>
<evidence type="ECO:0000256" key="1">
    <source>
        <dbReference type="SAM" id="MobiDB-lite"/>
    </source>
</evidence>
<sequence>MTSPSLSSHSRTQDDPIINPETTDGNPPQYPSIIPPNTGKQKRSIAWNGENRRSSSSGDHDGGFGDCDSLNDDDNFDAKKLKSMTGKLET</sequence>
<keyword evidence="2" id="KW-1185">Reference proteome</keyword>
<protein>
    <submittedName>
        <fullName evidence="3">Uncharacterized protein</fullName>
    </submittedName>
</protein>
<proteinExistence type="predicted"/>
<evidence type="ECO:0000313" key="2">
    <source>
        <dbReference type="Proteomes" id="UP000095285"/>
    </source>
</evidence>
<reference evidence="2" key="1">
    <citation type="submission" date="2012-04" db="EMBL/GenBank/DDBJ databases">
        <title>The Genome Sequence of Loa loa.</title>
        <authorList>
            <consortium name="The Broad Institute Genome Sequencing Platform"/>
            <consortium name="Broad Institute Genome Sequencing Center for Infectious Disease"/>
            <person name="Nutman T.B."/>
            <person name="Fink D.L."/>
            <person name="Russ C."/>
            <person name="Young S."/>
            <person name="Zeng Q."/>
            <person name="Gargeya S."/>
            <person name="Alvarado L."/>
            <person name="Berlin A."/>
            <person name="Chapman S.B."/>
            <person name="Chen Z."/>
            <person name="Freedman E."/>
            <person name="Gellesch M."/>
            <person name="Goldberg J."/>
            <person name="Griggs A."/>
            <person name="Gujja S."/>
            <person name="Heilman E.R."/>
            <person name="Heiman D."/>
            <person name="Howarth C."/>
            <person name="Mehta T."/>
            <person name="Neiman D."/>
            <person name="Pearson M."/>
            <person name="Roberts A."/>
            <person name="Saif S."/>
            <person name="Shea T."/>
            <person name="Shenoy N."/>
            <person name="Sisk P."/>
            <person name="Stolte C."/>
            <person name="Sykes S."/>
            <person name="White J."/>
            <person name="Yandava C."/>
            <person name="Haas B."/>
            <person name="Henn M.R."/>
            <person name="Nusbaum C."/>
            <person name="Birren B."/>
        </authorList>
    </citation>
    <scope>NUCLEOTIDE SEQUENCE [LARGE SCALE GENOMIC DNA]</scope>
</reference>
<accession>A0A1I7VWS8</accession>
<reference evidence="3" key="2">
    <citation type="submission" date="2016-11" db="UniProtKB">
        <authorList>
            <consortium name="WormBaseParasite"/>
        </authorList>
    </citation>
    <scope>IDENTIFICATION</scope>
</reference>
<dbReference type="WBParaSite" id="EN70_7136">
    <property type="protein sequence ID" value="EN70_7136"/>
    <property type="gene ID" value="EN70_7136"/>
</dbReference>
<feature type="compositionally biased region" description="Basic and acidic residues" evidence="1">
    <location>
        <begin position="50"/>
        <end position="63"/>
    </location>
</feature>
<feature type="compositionally biased region" description="Polar residues" evidence="1">
    <location>
        <begin position="1"/>
        <end position="10"/>
    </location>
</feature>
<feature type="region of interest" description="Disordered" evidence="1">
    <location>
        <begin position="1"/>
        <end position="90"/>
    </location>
</feature>
<dbReference type="AlphaFoldDB" id="A0A1I7VWS8"/>